<dbReference type="Proteomes" id="UP001196413">
    <property type="component" value="Unassembled WGS sequence"/>
</dbReference>
<evidence type="ECO:0000313" key="2">
    <source>
        <dbReference type="Proteomes" id="UP001196413"/>
    </source>
</evidence>
<reference evidence="1" key="1">
    <citation type="submission" date="2021-06" db="EMBL/GenBank/DDBJ databases">
        <title>Parelaphostrongylus tenuis whole genome reference sequence.</title>
        <authorList>
            <person name="Garwood T.J."/>
            <person name="Larsen P.A."/>
            <person name="Fountain-Jones N.M."/>
            <person name="Garbe J.R."/>
            <person name="Macchietto M.G."/>
            <person name="Kania S.A."/>
            <person name="Gerhold R.W."/>
            <person name="Richards J.E."/>
            <person name="Wolf T.M."/>
        </authorList>
    </citation>
    <scope>NUCLEOTIDE SEQUENCE</scope>
    <source>
        <strain evidence="1">MNPRO001-30</strain>
        <tissue evidence="1">Meninges</tissue>
    </source>
</reference>
<gene>
    <name evidence="1" type="ORF">KIN20_000323</name>
</gene>
<protein>
    <submittedName>
        <fullName evidence="1">Uncharacterized protein</fullName>
    </submittedName>
</protein>
<sequence length="66" mass="7732">MNSLISYSADTRRISTTIERCLKRAGVVESLTMTEVPSMAFKRQLVRNRLYNRLRSTKKVQNMPQR</sequence>
<evidence type="ECO:0000313" key="1">
    <source>
        <dbReference type="EMBL" id="KAJ1345727.1"/>
    </source>
</evidence>
<dbReference type="EMBL" id="JAHQIW010000057">
    <property type="protein sequence ID" value="KAJ1345727.1"/>
    <property type="molecule type" value="Genomic_DNA"/>
</dbReference>
<dbReference type="AlphaFoldDB" id="A0AAD5MB58"/>
<organism evidence="1 2">
    <name type="scientific">Parelaphostrongylus tenuis</name>
    <name type="common">Meningeal worm</name>
    <dbReference type="NCBI Taxonomy" id="148309"/>
    <lineage>
        <taxon>Eukaryota</taxon>
        <taxon>Metazoa</taxon>
        <taxon>Ecdysozoa</taxon>
        <taxon>Nematoda</taxon>
        <taxon>Chromadorea</taxon>
        <taxon>Rhabditida</taxon>
        <taxon>Rhabditina</taxon>
        <taxon>Rhabditomorpha</taxon>
        <taxon>Strongyloidea</taxon>
        <taxon>Metastrongylidae</taxon>
        <taxon>Parelaphostrongylus</taxon>
    </lineage>
</organism>
<keyword evidence="2" id="KW-1185">Reference proteome</keyword>
<proteinExistence type="predicted"/>
<accession>A0AAD5MB58</accession>
<comment type="caution">
    <text evidence="1">The sequence shown here is derived from an EMBL/GenBank/DDBJ whole genome shotgun (WGS) entry which is preliminary data.</text>
</comment>
<name>A0AAD5MB58_PARTN</name>